<reference evidence="1" key="2">
    <citation type="submission" date="2020-11" db="EMBL/GenBank/DDBJ databases">
        <authorList>
            <person name="McCartney M.A."/>
            <person name="Auch B."/>
            <person name="Kono T."/>
            <person name="Mallez S."/>
            <person name="Becker A."/>
            <person name="Gohl D.M."/>
            <person name="Silverstein K.A.T."/>
            <person name="Koren S."/>
            <person name="Bechman K.B."/>
            <person name="Herman A."/>
            <person name="Abrahante J.E."/>
            <person name="Garbe J."/>
        </authorList>
    </citation>
    <scope>NUCLEOTIDE SEQUENCE</scope>
    <source>
        <strain evidence="1">Duluth1</strain>
        <tissue evidence="1">Whole animal</tissue>
    </source>
</reference>
<accession>A0A9D4MTC2</accession>
<protein>
    <submittedName>
        <fullName evidence="1">Uncharacterized protein</fullName>
    </submittedName>
</protein>
<comment type="caution">
    <text evidence="1">The sequence shown here is derived from an EMBL/GenBank/DDBJ whole genome shotgun (WGS) entry which is preliminary data.</text>
</comment>
<proteinExistence type="predicted"/>
<reference evidence="1" key="1">
    <citation type="journal article" date="2019" name="bioRxiv">
        <title>The Genome of the Zebra Mussel, Dreissena polymorpha: A Resource for Invasive Species Research.</title>
        <authorList>
            <person name="McCartney M.A."/>
            <person name="Auch B."/>
            <person name="Kono T."/>
            <person name="Mallez S."/>
            <person name="Zhang Y."/>
            <person name="Obille A."/>
            <person name="Becker A."/>
            <person name="Abrahante J.E."/>
            <person name="Garbe J."/>
            <person name="Badalamenti J.P."/>
            <person name="Herman A."/>
            <person name="Mangelson H."/>
            <person name="Liachko I."/>
            <person name="Sullivan S."/>
            <person name="Sone E.D."/>
            <person name="Koren S."/>
            <person name="Silverstein K.A.T."/>
            <person name="Beckman K.B."/>
            <person name="Gohl D.M."/>
        </authorList>
    </citation>
    <scope>NUCLEOTIDE SEQUENCE</scope>
    <source>
        <strain evidence="1">Duluth1</strain>
        <tissue evidence="1">Whole animal</tissue>
    </source>
</reference>
<dbReference type="EMBL" id="JAIWYP010000001">
    <property type="protein sequence ID" value="KAH3882980.1"/>
    <property type="molecule type" value="Genomic_DNA"/>
</dbReference>
<keyword evidence="2" id="KW-1185">Reference proteome</keyword>
<name>A0A9D4MTC2_DREPO</name>
<sequence length="109" mass="12593">MNEQPNYNALVENFPTDDTCFVHHNTDRWFDIRKRAKVTGSTCIAVVGLGKLKQQRKHFDKVMKGVEVIAEDTRGISQRLIYGNEHEIDAIATLISKVLALYYPEFNYF</sequence>
<organism evidence="1 2">
    <name type="scientific">Dreissena polymorpha</name>
    <name type="common">Zebra mussel</name>
    <name type="synonym">Mytilus polymorpha</name>
    <dbReference type="NCBI Taxonomy" id="45954"/>
    <lineage>
        <taxon>Eukaryota</taxon>
        <taxon>Metazoa</taxon>
        <taxon>Spiralia</taxon>
        <taxon>Lophotrochozoa</taxon>
        <taxon>Mollusca</taxon>
        <taxon>Bivalvia</taxon>
        <taxon>Autobranchia</taxon>
        <taxon>Heteroconchia</taxon>
        <taxon>Euheterodonta</taxon>
        <taxon>Imparidentia</taxon>
        <taxon>Neoheterodontei</taxon>
        <taxon>Myida</taxon>
        <taxon>Dreissenoidea</taxon>
        <taxon>Dreissenidae</taxon>
        <taxon>Dreissena</taxon>
    </lineage>
</organism>
<dbReference type="Proteomes" id="UP000828390">
    <property type="component" value="Unassembled WGS sequence"/>
</dbReference>
<evidence type="ECO:0000313" key="1">
    <source>
        <dbReference type="EMBL" id="KAH3882980.1"/>
    </source>
</evidence>
<evidence type="ECO:0000313" key="2">
    <source>
        <dbReference type="Proteomes" id="UP000828390"/>
    </source>
</evidence>
<gene>
    <name evidence="1" type="ORF">DPMN_006927</name>
</gene>
<dbReference type="AlphaFoldDB" id="A0A9D4MTC2"/>